<dbReference type="Proteomes" id="UP000887574">
    <property type="component" value="Unplaced"/>
</dbReference>
<name>A0A915D7F6_9BILA</name>
<sequence>MRKHIKKASRRQLPACDCGAHKQNLFGQFFLRRQCEGHKQCRNWGIFHSSQRQIERQAKERTDSQNTGHFKTSRRDGIQRFYPACVKQRTAIESILTSWQKPELSKKSGGLEQVVTVPEPWSPRRADVAC</sequence>
<dbReference type="AlphaFoldDB" id="A0A915D7F6"/>
<reference evidence="3" key="1">
    <citation type="submission" date="2022-11" db="UniProtKB">
        <authorList>
            <consortium name="WormBaseParasite"/>
        </authorList>
    </citation>
    <scope>IDENTIFICATION</scope>
</reference>
<evidence type="ECO:0000313" key="2">
    <source>
        <dbReference type="Proteomes" id="UP000887574"/>
    </source>
</evidence>
<evidence type="ECO:0000313" key="3">
    <source>
        <dbReference type="WBParaSite" id="jg16524"/>
    </source>
</evidence>
<proteinExistence type="predicted"/>
<protein>
    <submittedName>
        <fullName evidence="3">Uncharacterized protein</fullName>
    </submittedName>
</protein>
<keyword evidence="2" id="KW-1185">Reference proteome</keyword>
<organism evidence="2 3">
    <name type="scientific">Ditylenchus dipsaci</name>
    <dbReference type="NCBI Taxonomy" id="166011"/>
    <lineage>
        <taxon>Eukaryota</taxon>
        <taxon>Metazoa</taxon>
        <taxon>Ecdysozoa</taxon>
        <taxon>Nematoda</taxon>
        <taxon>Chromadorea</taxon>
        <taxon>Rhabditida</taxon>
        <taxon>Tylenchina</taxon>
        <taxon>Tylenchomorpha</taxon>
        <taxon>Sphaerularioidea</taxon>
        <taxon>Anguinidae</taxon>
        <taxon>Anguininae</taxon>
        <taxon>Ditylenchus</taxon>
    </lineage>
</organism>
<feature type="compositionally biased region" description="Basic and acidic residues" evidence="1">
    <location>
        <begin position="53"/>
        <end position="63"/>
    </location>
</feature>
<accession>A0A915D7F6</accession>
<evidence type="ECO:0000256" key="1">
    <source>
        <dbReference type="SAM" id="MobiDB-lite"/>
    </source>
</evidence>
<feature type="region of interest" description="Disordered" evidence="1">
    <location>
        <begin position="52"/>
        <end position="73"/>
    </location>
</feature>
<dbReference type="WBParaSite" id="jg16524">
    <property type="protein sequence ID" value="jg16524"/>
    <property type="gene ID" value="jg16524"/>
</dbReference>